<accession>A0A7D5LA97</accession>
<keyword evidence="7" id="KW-1185">Reference proteome</keyword>
<dbReference type="Pfam" id="PF22725">
    <property type="entry name" value="GFO_IDH_MocA_C3"/>
    <property type="match status" value="1"/>
</dbReference>
<dbReference type="InterPro" id="IPR036291">
    <property type="entry name" value="NAD(P)-bd_dom_sf"/>
</dbReference>
<feature type="domain" description="GFO/IDH/MocA-like oxidoreductase" evidence="5">
    <location>
        <begin position="151"/>
        <end position="274"/>
    </location>
</feature>
<dbReference type="SUPFAM" id="SSF55347">
    <property type="entry name" value="Glyceraldehyde-3-phosphate dehydrogenase-like, C-terminal domain"/>
    <property type="match status" value="1"/>
</dbReference>
<dbReference type="InterPro" id="IPR000683">
    <property type="entry name" value="Gfo/Idh/MocA-like_OxRdtase_N"/>
</dbReference>
<dbReference type="AlphaFoldDB" id="A0A7D5LA97"/>
<dbReference type="PRINTS" id="PR01775">
    <property type="entry name" value="GLFROXRDTASE"/>
</dbReference>
<keyword evidence="2" id="KW-0560">Oxidoreductase</keyword>
<sequence>MFERVFADATARDWDDAPDGTLRMAVVGCGWQARAESLPAIATADYCTPTVVVSGSAEKRAELGGTYRVTAIDYEEYAAGVATEEYDAVYVATPNRLHLPHVETAARYGKAVICEKPLEATVERAERLVAACEEADVPLMTAYRMQTAPLVRRLREFVRDGGIGVPLRAGGDFTFPALDGERGPDQWRLDAELAGGGALFDLGVYPLNTVGFMLDTAPVSVSGETRSAGEAFDEVDEHVDFNVTFEHCVGSFSASFSGYPTTRITVQGSDGRIVVDPAFGAYENRDVTVDTDEGHVRVIGVGADETREEFDYFANAVLTGADIEPDGRDGLADVRAMAGVLESAETGRAVRLDGDRESGGPRRPRDRRT</sequence>
<dbReference type="GO" id="GO:0000166">
    <property type="term" value="F:nucleotide binding"/>
    <property type="evidence" value="ECO:0007669"/>
    <property type="project" value="InterPro"/>
</dbReference>
<feature type="domain" description="Gfo/Idh/MocA-like oxidoreductase N-terminal" evidence="4">
    <location>
        <begin position="22"/>
        <end position="142"/>
    </location>
</feature>
<dbReference type="Proteomes" id="UP000509626">
    <property type="component" value="Chromosome"/>
</dbReference>
<comment type="similarity">
    <text evidence="1">Belongs to the Gfo/Idh/MocA family.</text>
</comment>
<evidence type="ECO:0000259" key="4">
    <source>
        <dbReference type="Pfam" id="PF01408"/>
    </source>
</evidence>
<dbReference type="GO" id="GO:0016491">
    <property type="term" value="F:oxidoreductase activity"/>
    <property type="evidence" value="ECO:0007669"/>
    <property type="project" value="UniProtKB-KW"/>
</dbReference>
<dbReference type="KEGG" id="halu:HUG12_08080"/>
<feature type="region of interest" description="Disordered" evidence="3">
    <location>
        <begin position="347"/>
        <end position="369"/>
    </location>
</feature>
<dbReference type="Gene3D" id="3.40.50.720">
    <property type="entry name" value="NAD(P)-binding Rossmann-like Domain"/>
    <property type="match status" value="1"/>
</dbReference>
<proteinExistence type="inferred from homology"/>
<dbReference type="NCBIfam" id="NF041392">
    <property type="entry name" value="XylDh_Gfo6_Halo"/>
    <property type="match status" value="1"/>
</dbReference>
<dbReference type="GeneID" id="56037409"/>
<evidence type="ECO:0000259" key="5">
    <source>
        <dbReference type="Pfam" id="PF22725"/>
    </source>
</evidence>
<dbReference type="OrthoDB" id="195534at2157"/>
<evidence type="ECO:0000313" key="6">
    <source>
        <dbReference type="EMBL" id="QLG61687.1"/>
    </source>
</evidence>
<dbReference type="InterPro" id="IPR008354">
    <property type="entry name" value="Glc-Fru_OxRdtase_bac"/>
</dbReference>
<dbReference type="SUPFAM" id="SSF51735">
    <property type="entry name" value="NAD(P)-binding Rossmann-fold domains"/>
    <property type="match status" value="1"/>
</dbReference>
<organism evidence="6 7">
    <name type="scientific">Halorarum salinum</name>
    <dbReference type="NCBI Taxonomy" id="2743089"/>
    <lineage>
        <taxon>Archaea</taxon>
        <taxon>Methanobacteriati</taxon>
        <taxon>Methanobacteriota</taxon>
        <taxon>Stenosarchaea group</taxon>
        <taxon>Halobacteria</taxon>
        <taxon>Halobacteriales</taxon>
        <taxon>Haloferacaceae</taxon>
        <taxon>Halorarum</taxon>
    </lineage>
</organism>
<evidence type="ECO:0000313" key="7">
    <source>
        <dbReference type="Proteomes" id="UP000509626"/>
    </source>
</evidence>
<protein>
    <submittedName>
        <fullName evidence="6">Gfo/Idh/MocA family oxidoreductase</fullName>
    </submittedName>
</protein>
<evidence type="ECO:0000256" key="2">
    <source>
        <dbReference type="ARBA" id="ARBA00023002"/>
    </source>
</evidence>
<dbReference type="Gene3D" id="3.30.360.10">
    <property type="entry name" value="Dihydrodipicolinate Reductase, domain 2"/>
    <property type="match status" value="1"/>
</dbReference>
<feature type="compositionally biased region" description="Basic and acidic residues" evidence="3">
    <location>
        <begin position="348"/>
        <end position="360"/>
    </location>
</feature>
<dbReference type="RefSeq" id="WP_179268272.1">
    <property type="nucleotide sequence ID" value="NZ_CP058579.1"/>
</dbReference>
<dbReference type="InterPro" id="IPR049838">
    <property type="entry name" value="XacA-like"/>
</dbReference>
<reference evidence="6 7" key="1">
    <citation type="submission" date="2020-06" db="EMBL/GenBank/DDBJ databases">
        <title>NJ-3-1, isolated from saline soil.</title>
        <authorList>
            <person name="Cui H.L."/>
            <person name="Shi X."/>
        </authorList>
    </citation>
    <scope>NUCLEOTIDE SEQUENCE [LARGE SCALE GENOMIC DNA]</scope>
    <source>
        <strain evidence="6 7">NJ-3-1</strain>
    </source>
</reference>
<dbReference type="InterPro" id="IPR055170">
    <property type="entry name" value="GFO_IDH_MocA-like_dom"/>
</dbReference>
<dbReference type="InterPro" id="IPR050984">
    <property type="entry name" value="Gfo/Idh/MocA_domain"/>
</dbReference>
<dbReference type="Pfam" id="PF01408">
    <property type="entry name" value="GFO_IDH_MocA"/>
    <property type="match status" value="1"/>
</dbReference>
<dbReference type="EMBL" id="CP058579">
    <property type="protein sequence ID" value="QLG61687.1"/>
    <property type="molecule type" value="Genomic_DNA"/>
</dbReference>
<evidence type="ECO:0000256" key="1">
    <source>
        <dbReference type="ARBA" id="ARBA00010928"/>
    </source>
</evidence>
<dbReference type="PANTHER" id="PTHR22604">
    <property type="entry name" value="OXIDOREDUCTASES"/>
    <property type="match status" value="1"/>
</dbReference>
<gene>
    <name evidence="6" type="ORF">HUG12_08080</name>
</gene>
<evidence type="ECO:0000256" key="3">
    <source>
        <dbReference type="SAM" id="MobiDB-lite"/>
    </source>
</evidence>
<dbReference type="PANTHER" id="PTHR22604:SF105">
    <property type="entry name" value="TRANS-1,2-DIHYDROBENZENE-1,2-DIOL DEHYDROGENASE"/>
    <property type="match status" value="1"/>
</dbReference>
<name>A0A7D5LA97_9EURY</name>